<protein>
    <submittedName>
        <fullName evidence="1">Uncharacterized protein</fullName>
    </submittedName>
</protein>
<dbReference type="Proteomes" id="UP000639772">
    <property type="component" value="Chromosome 10"/>
</dbReference>
<dbReference type="EMBL" id="JADCNM010000010">
    <property type="protein sequence ID" value="KAG0465606.1"/>
    <property type="molecule type" value="Genomic_DNA"/>
</dbReference>
<dbReference type="Gene3D" id="1.10.3110.10">
    <property type="entry name" value="protoporphyrinogen ix oxidase, domain 3"/>
    <property type="match status" value="1"/>
</dbReference>
<dbReference type="OrthoDB" id="419752at2759"/>
<dbReference type="AlphaFoldDB" id="A0A835Q3H5"/>
<name>A0A835Q3H5_VANPL</name>
<gene>
    <name evidence="1" type="ORF">HPP92_019770</name>
</gene>
<comment type="caution">
    <text evidence="1">The sequence shown here is derived from an EMBL/GenBank/DDBJ whole genome shotgun (WGS) entry which is preliminary data.</text>
</comment>
<sequence>MYKSLNSLLKISILNAQTESGVEVGSLLDELGLKEKQQFAFLHCLRQFPYRLGWLHHDSQHLGVFGREEFFLAVRTVLGGTLFRVPRMIPSNPLALLTSNILSTPSKLKILLEPFRRWDSKKSSMMKISDTDSTLVVLLKALNKTIDTRQEVGHERERELN</sequence>
<proteinExistence type="predicted"/>
<evidence type="ECO:0000313" key="2">
    <source>
        <dbReference type="Proteomes" id="UP000639772"/>
    </source>
</evidence>
<accession>A0A835Q3H5</accession>
<evidence type="ECO:0000313" key="1">
    <source>
        <dbReference type="EMBL" id="KAG0465606.1"/>
    </source>
</evidence>
<reference evidence="1 2" key="1">
    <citation type="journal article" date="2020" name="Nat. Food">
        <title>A phased Vanilla planifolia genome enables genetic improvement of flavour and production.</title>
        <authorList>
            <person name="Hasing T."/>
            <person name="Tang H."/>
            <person name="Brym M."/>
            <person name="Khazi F."/>
            <person name="Huang T."/>
            <person name="Chambers A.H."/>
        </authorList>
    </citation>
    <scope>NUCLEOTIDE SEQUENCE [LARGE SCALE GENOMIC DNA]</scope>
    <source>
        <tissue evidence="1">Leaf</tissue>
    </source>
</reference>
<organism evidence="1 2">
    <name type="scientific">Vanilla planifolia</name>
    <name type="common">Vanilla</name>
    <dbReference type="NCBI Taxonomy" id="51239"/>
    <lineage>
        <taxon>Eukaryota</taxon>
        <taxon>Viridiplantae</taxon>
        <taxon>Streptophyta</taxon>
        <taxon>Embryophyta</taxon>
        <taxon>Tracheophyta</taxon>
        <taxon>Spermatophyta</taxon>
        <taxon>Magnoliopsida</taxon>
        <taxon>Liliopsida</taxon>
        <taxon>Asparagales</taxon>
        <taxon>Orchidaceae</taxon>
        <taxon>Vanilloideae</taxon>
        <taxon>Vanilleae</taxon>
        <taxon>Vanilla</taxon>
    </lineage>
</organism>